<proteinExistence type="predicted"/>
<keyword evidence="2" id="KW-1185">Reference proteome</keyword>
<protein>
    <submittedName>
        <fullName evidence="1">Uncharacterized protein</fullName>
    </submittedName>
</protein>
<accession>A0A182KI85</accession>
<dbReference type="EnsemblMetazoa" id="ACHR014177-RA">
    <property type="protein sequence ID" value="ACHR014177-PA"/>
    <property type="gene ID" value="ACHR014177"/>
</dbReference>
<evidence type="ECO:0000313" key="2">
    <source>
        <dbReference type="Proteomes" id="UP000075881"/>
    </source>
</evidence>
<reference evidence="1" key="2">
    <citation type="submission" date="2020-05" db="UniProtKB">
        <authorList>
            <consortium name="EnsemblMetazoa"/>
        </authorList>
    </citation>
    <scope>IDENTIFICATION</scope>
    <source>
        <strain evidence="1">ACHKN1017</strain>
    </source>
</reference>
<dbReference type="VEuPathDB" id="VectorBase:ACHR014177"/>
<reference evidence="2" key="1">
    <citation type="submission" date="2013-03" db="EMBL/GenBank/DDBJ databases">
        <title>The Genome Sequence of Anopheles christyi ACHKN1017.</title>
        <authorList>
            <consortium name="The Broad Institute Genomics Platform"/>
            <person name="Neafsey D.E."/>
            <person name="Besansky N."/>
            <person name="Walker B."/>
            <person name="Young S.K."/>
            <person name="Zeng Q."/>
            <person name="Gargeya S."/>
            <person name="Fitzgerald M."/>
            <person name="Haas B."/>
            <person name="Abouelleil A."/>
            <person name="Allen A.W."/>
            <person name="Alvarado L."/>
            <person name="Arachchi H.M."/>
            <person name="Berlin A.M."/>
            <person name="Chapman S.B."/>
            <person name="Gainer-Dewar J."/>
            <person name="Goldberg J."/>
            <person name="Griggs A."/>
            <person name="Gujja S."/>
            <person name="Hansen M."/>
            <person name="Howarth C."/>
            <person name="Imamovic A."/>
            <person name="Ireland A."/>
            <person name="Larimer J."/>
            <person name="McCowan C."/>
            <person name="Murphy C."/>
            <person name="Pearson M."/>
            <person name="Poon T.W."/>
            <person name="Priest M."/>
            <person name="Roberts A."/>
            <person name="Saif S."/>
            <person name="Shea T."/>
            <person name="Sisk P."/>
            <person name="Sykes S."/>
            <person name="Wortman J."/>
            <person name="Nusbaum C."/>
            <person name="Birren B."/>
        </authorList>
    </citation>
    <scope>NUCLEOTIDE SEQUENCE [LARGE SCALE GENOMIC DNA]</scope>
    <source>
        <strain evidence="2">ACHKN1017</strain>
    </source>
</reference>
<dbReference type="AlphaFoldDB" id="A0A182KI85"/>
<sequence>MVCFIVKAPLTDGQRCTGILHLLHHLQELLVLVLAQLTVIVRGRHIQLMLGLRLRRFERAGQNRQLYVLQHGRHLRVAHRFVHYHTLH</sequence>
<dbReference type="Proteomes" id="UP000075881">
    <property type="component" value="Unassembled WGS sequence"/>
</dbReference>
<evidence type="ECO:0000313" key="1">
    <source>
        <dbReference type="EnsemblMetazoa" id="ACHR014177-PA"/>
    </source>
</evidence>
<organism evidence="1 2">
    <name type="scientific">Anopheles christyi</name>
    <dbReference type="NCBI Taxonomy" id="43041"/>
    <lineage>
        <taxon>Eukaryota</taxon>
        <taxon>Metazoa</taxon>
        <taxon>Ecdysozoa</taxon>
        <taxon>Arthropoda</taxon>
        <taxon>Hexapoda</taxon>
        <taxon>Insecta</taxon>
        <taxon>Pterygota</taxon>
        <taxon>Neoptera</taxon>
        <taxon>Endopterygota</taxon>
        <taxon>Diptera</taxon>
        <taxon>Nematocera</taxon>
        <taxon>Culicoidea</taxon>
        <taxon>Culicidae</taxon>
        <taxon>Anophelinae</taxon>
        <taxon>Anopheles</taxon>
    </lineage>
</organism>
<name>A0A182KI85_9DIPT</name>